<sequence length="74" mass="8213">MHVTGTTTSSVLDEFASIVGLLLCISVMMSFISIRTESIKWTLLLERMANILFGIAIVGIALILLILLKTFWLE</sequence>
<comment type="caution">
    <text evidence="2">The sequence shown here is derived from an EMBL/GenBank/DDBJ whole genome shotgun (WGS) entry which is preliminary data.</text>
</comment>
<organism evidence="2 3">
    <name type="scientific">Frigoriflavimonas asaccharolytica</name>
    <dbReference type="NCBI Taxonomy" id="2735899"/>
    <lineage>
        <taxon>Bacteria</taxon>
        <taxon>Pseudomonadati</taxon>
        <taxon>Bacteroidota</taxon>
        <taxon>Flavobacteriia</taxon>
        <taxon>Flavobacteriales</taxon>
        <taxon>Weeksellaceae</taxon>
        <taxon>Frigoriflavimonas</taxon>
    </lineage>
</organism>
<dbReference type="EMBL" id="JABSNO010000065">
    <property type="protein sequence ID" value="NRS94188.1"/>
    <property type="molecule type" value="Genomic_DNA"/>
</dbReference>
<accession>A0A8J8K9U7</accession>
<keyword evidence="1" id="KW-0812">Transmembrane</keyword>
<dbReference type="AlphaFoldDB" id="A0A8J8K9U7"/>
<reference evidence="2" key="1">
    <citation type="submission" date="2020-05" db="EMBL/GenBank/DDBJ databases">
        <title>Genomic Encyclopedia of Type Strains, Phase IV (KMG-V): Genome sequencing to study the core and pangenomes of soil and plant-associated prokaryotes.</title>
        <authorList>
            <person name="Whitman W."/>
        </authorList>
    </citation>
    <scope>NUCLEOTIDE SEQUENCE</scope>
    <source>
        <strain evidence="2">16F</strain>
    </source>
</reference>
<evidence type="ECO:0000313" key="3">
    <source>
        <dbReference type="Proteomes" id="UP000610746"/>
    </source>
</evidence>
<gene>
    <name evidence="2" type="ORF">HNQ03_003294</name>
</gene>
<evidence type="ECO:0000313" key="2">
    <source>
        <dbReference type="EMBL" id="NRS94188.1"/>
    </source>
</evidence>
<feature type="transmembrane region" description="Helical" evidence="1">
    <location>
        <begin position="15"/>
        <end position="36"/>
    </location>
</feature>
<dbReference type="RefSeq" id="WP_173780702.1">
    <property type="nucleotide sequence ID" value="NZ_JABSNO010000065.1"/>
</dbReference>
<proteinExistence type="predicted"/>
<feature type="transmembrane region" description="Helical" evidence="1">
    <location>
        <begin position="48"/>
        <end position="68"/>
    </location>
</feature>
<keyword evidence="1" id="KW-1133">Transmembrane helix</keyword>
<keyword evidence="1" id="KW-0472">Membrane</keyword>
<evidence type="ECO:0000256" key="1">
    <source>
        <dbReference type="SAM" id="Phobius"/>
    </source>
</evidence>
<dbReference type="Proteomes" id="UP000610746">
    <property type="component" value="Unassembled WGS sequence"/>
</dbReference>
<name>A0A8J8K9U7_9FLAO</name>
<keyword evidence="3" id="KW-1185">Reference proteome</keyword>
<protein>
    <submittedName>
        <fullName evidence="2">Lysylphosphatidylglycerol synthetase-like protein (DUF2156 family)</fullName>
    </submittedName>
</protein>